<evidence type="ECO:0000256" key="1">
    <source>
        <dbReference type="ARBA" id="ARBA00022527"/>
    </source>
</evidence>
<dbReference type="Pfam" id="PF13581">
    <property type="entry name" value="HATPase_c_2"/>
    <property type="match status" value="1"/>
</dbReference>
<proteinExistence type="predicted"/>
<organism evidence="4 5">
    <name type="scientific">Streptomyces aidingensis</name>
    <dbReference type="NCBI Taxonomy" id="910347"/>
    <lineage>
        <taxon>Bacteria</taxon>
        <taxon>Bacillati</taxon>
        <taxon>Actinomycetota</taxon>
        <taxon>Actinomycetes</taxon>
        <taxon>Kitasatosporales</taxon>
        <taxon>Streptomycetaceae</taxon>
        <taxon>Streptomyces</taxon>
    </lineage>
</organism>
<dbReference type="Proteomes" id="UP000199207">
    <property type="component" value="Unassembled WGS sequence"/>
</dbReference>
<evidence type="ECO:0000313" key="5">
    <source>
        <dbReference type="Proteomes" id="UP000199207"/>
    </source>
</evidence>
<name>A0A1I1S403_9ACTN</name>
<dbReference type="InterPro" id="IPR036890">
    <property type="entry name" value="HATPase_C_sf"/>
</dbReference>
<dbReference type="SUPFAM" id="SSF55874">
    <property type="entry name" value="ATPase domain of HSP90 chaperone/DNA topoisomerase II/histidine kinase"/>
    <property type="match status" value="1"/>
</dbReference>
<evidence type="ECO:0000313" key="4">
    <source>
        <dbReference type="EMBL" id="SFD41097.1"/>
    </source>
</evidence>
<dbReference type="EMBL" id="FOLM01000014">
    <property type="protein sequence ID" value="SFD41097.1"/>
    <property type="molecule type" value="Genomic_DNA"/>
</dbReference>
<gene>
    <name evidence="4" type="ORF">SAMN05421773_114167</name>
</gene>
<keyword evidence="4" id="KW-0418">Kinase</keyword>
<dbReference type="PANTHER" id="PTHR35526:SF3">
    <property type="entry name" value="ANTI-SIGMA-F FACTOR RSBW"/>
    <property type="match status" value="1"/>
</dbReference>
<evidence type="ECO:0000259" key="3">
    <source>
        <dbReference type="Pfam" id="PF13581"/>
    </source>
</evidence>
<keyword evidence="4" id="KW-0808">Transferase</keyword>
<keyword evidence="1" id="KW-0723">Serine/threonine-protein kinase</keyword>
<feature type="domain" description="Histidine kinase/HSP90-like ATPase" evidence="3">
    <location>
        <begin position="21"/>
        <end position="131"/>
    </location>
</feature>
<dbReference type="AlphaFoldDB" id="A0A1I1S403"/>
<dbReference type="Gene3D" id="3.30.565.10">
    <property type="entry name" value="Histidine kinase-like ATPase, C-terminal domain"/>
    <property type="match status" value="1"/>
</dbReference>
<dbReference type="STRING" id="910347.SAMN05421773_114167"/>
<dbReference type="GO" id="GO:0004674">
    <property type="term" value="F:protein serine/threonine kinase activity"/>
    <property type="evidence" value="ECO:0007669"/>
    <property type="project" value="UniProtKB-KW"/>
</dbReference>
<evidence type="ECO:0000256" key="2">
    <source>
        <dbReference type="SAM" id="MobiDB-lite"/>
    </source>
</evidence>
<sequence length="157" mass="17174">MTVTQRSVTSRNGYAWDITVQASSLEQWRNEVAEAVRALGGDPEAVAVARLGASELLANVLKHTDDRWCRLRVERQGDSIWVGTSDRSLEVPAVTVPRRDGESGRGLWLLREMTAVLGYSCTPGGKTVWFRVPLSAPAHPGSERRGTAPPQAGRRNP</sequence>
<dbReference type="InterPro" id="IPR050267">
    <property type="entry name" value="Anti-sigma-factor_SerPK"/>
</dbReference>
<keyword evidence="5" id="KW-1185">Reference proteome</keyword>
<dbReference type="RefSeq" id="WP_175541534.1">
    <property type="nucleotide sequence ID" value="NZ_FOLM01000014.1"/>
</dbReference>
<accession>A0A1I1S403</accession>
<dbReference type="CDD" id="cd16936">
    <property type="entry name" value="HATPase_RsbW-like"/>
    <property type="match status" value="1"/>
</dbReference>
<reference evidence="4 5" key="1">
    <citation type="submission" date="2016-10" db="EMBL/GenBank/DDBJ databases">
        <authorList>
            <person name="de Groot N.N."/>
        </authorList>
    </citation>
    <scope>NUCLEOTIDE SEQUENCE [LARGE SCALE GENOMIC DNA]</scope>
    <source>
        <strain evidence="4 5">CGMCC 4.5739</strain>
    </source>
</reference>
<protein>
    <submittedName>
        <fullName evidence="4">Serine/threonine-protein kinase RsbW</fullName>
    </submittedName>
</protein>
<dbReference type="InterPro" id="IPR003594">
    <property type="entry name" value="HATPase_dom"/>
</dbReference>
<dbReference type="PANTHER" id="PTHR35526">
    <property type="entry name" value="ANTI-SIGMA-F FACTOR RSBW-RELATED"/>
    <property type="match status" value="1"/>
</dbReference>
<feature type="region of interest" description="Disordered" evidence="2">
    <location>
        <begin position="136"/>
        <end position="157"/>
    </location>
</feature>